<protein>
    <recommendedName>
        <fullName evidence="4">Small ribosomal subunit protein uS15</fullName>
    </recommendedName>
</protein>
<feature type="domain" description="Small ribosomal subunit protein uS15 N-terminal" evidence="7">
    <location>
        <begin position="1"/>
        <end position="60"/>
    </location>
</feature>
<reference evidence="8 9" key="1">
    <citation type="journal article" name="Nat. Commun.">
        <title>Undinarchaeota illuminate DPANN phylogeny and the impact of gene transfer on archaeal evolution.</title>
        <authorList>
            <person name="Dombrowski N."/>
            <person name="Williams T.A."/>
            <person name="Sun J."/>
            <person name="Woodcroft B.J."/>
            <person name="Lee J.H."/>
            <person name="Minh B.Q."/>
            <person name="Rinke C."/>
            <person name="Spang A."/>
        </authorList>
    </citation>
    <scope>NUCLEOTIDE SEQUENCE [LARGE SCALE GENOMIC DNA]</scope>
    <source>
        <strain evidence="8">MAG_bin17</strain>
    </source>
</reference>
<dbReference type="InterPro" id="IPR023029">
    <property type="entry name" value="Ribosomal_uS15_arc_euk"/>
</dbReference>
<dbReference type="GO" id="GO:0003735">
    <property type="term" value="F:structural constituent of ribosome"/>
    <property type="evidence" value="ECO:0007669"/>
    <property type="project" value="InterPro"/>
</dbReference>
<evidence type="ECO:0000313" key="8">
    <source>
        <dbReference type="EMBL" id="HIJ99206.1"/>
    </source>
</evidence>
<dbReference type="NCBIfam" id="NF006331">
    <property type="entry name" value="PRK08561.1"/>
    <property type="match status" value="1"/>
</dbReference>
<dbReference type="InterPro" id="IPR012606">
    <property type="entry name" value="Ribosomal_uS15_N"/>
</dbReference>
<evidence type="ECO:0000313" key="9">
    <source>
        <dbReference type="Proteomes" id="UP000604391"/>
    </source>
</evidence>
<dbReference type="SMART" id="SM01387">
    <property type="entry name" value="Ribosomal_S15"/>
    <property type="match status" value="1"/>
</dbReference>
<dbReference type="EMBL" id="DVAD01000001">
    <property type="protein sequence ID" value="HIJ99206.1"/>
    <property type="molecule type" value="Genomic_DNA"/>
</dbReference>
<comment type="caution">
    <text evidence="8">The sequence shown here is derived from an EMBL/GenBank/DDBJ whole genome shotgun (WGS) entry which is preliminary data.</text>
</comment>
<dbReference type="Gene3D" id="4.10.860.130">
    <property type="match status" value="1"/>
</dbReference>
<dbReference type="InterPro" id="IPR009068">
    <property type="entry name" value="uS15_NS1_RNA-bd_sf"/>
</dbReference>
<comment type="similarity">
    <text evidence="1 4 5">Belongs to the universal ribosomal protein uS15 family.</text>
</comment>
<dbReference type="InterPro" id="IPR000589">
    <property type="entry name" value="Ribosomal_uS15"/>
</dbReference>
<dbReference type="AlphaFoldDB" id="A0A832UP50"/>
<evidence type="ECO:0000256" key="1">
    <source>
        <dbReference type="ARBA" id="ARBA00008434"/>
    </source>
</evidence>
<evidence type="ECO:0000259" key="7">
    <source>
        <dbReference type="SMART" id="SM01386"/>
    </source>
</evidence>
<evidence type="ECO:0000256" key="3">
    <source>
        <dbReference type="ARBA" id="ARBA00023274"/>
    </source>
</evidence>
<evidence type="ECO:0000256" key="6">
    <source>
        <dbReference type="SAM" id="MobiDB-lite"/>
    </source>
</evidence>
<dbReference type="GO" id="GO:0070181">
    <property type="term" value="F:small ribosomal subunit rRNA binding"/>
    <property type="evidence" value="ECO:0007669"/>
    <property type="project" value="TreeGrafter"/>
</dbReference>
<organism evidence="8 9">
    <name type="scientific">Candidatus Undinarchaeum marinum</name>
    <dbReference type="NCBI Taxonomy" id="2756141"/>
    <lineage>
        <taxon>Archaea</taxon>
        <taxon>Candidatus Undinarchaeota</taxon>
        <taxon>Candidatus Undinarchaeia</taxon>
        <taxon>Candidatus Undinarchaeales</taxon>
        <taxon>Candidatus Undinarchaeaceae</taxon>
        <taxon>Candidatus Undinarchaeum</taxon>
    </lineage>
</organism>
<evidence type="ECO:0000256" key="4">
    <source>
        <dbReference type="HAMAP-Rule" id="MF_01343"/>
    </source>
</evidence>
<accession>A0A832UP50</accession>
<keyword evidence="2 4" id="KW-0689">Ribosomal protein</keyword>
<keyword evidence="3 4" id="KW-0687">Ribonucleoprotein</keyword>
<dbReference type="Proteomes" id="UP000604391">
    <property type="component" value="Unassembled WGS sequence"/>
</dbReference>
<gene>
    <name evidence="4" type="primary">rps15</name>
    <name evidence="8" type="ORF">H1011_00040</name>
</gene>
<feature type="compositionally biased region" description="Basic residues" evidence="6">
    <location>
        <begin position="1"/>
        <end position="11"/>
    </location>
</feature>
<dbReference type="Pfam" id="PF00312">
    <property type="entry name" value="Ribosomal_S15"/>
    <property type="match status" value="1"/>
</dbReference>
<dbReference type="Gene3D" id="1.10.287.10">
    <property type="entry name" value="S15/NS1, RNA-binding"/>
    <property type="match status" value="1"/>
</dbReference>
<dbReference type="Pfam" id="PF08069">
    <property type="entry name" value="Ribosomal_S13_N"/>
    <property type="match status" value="1"/>
</dbReference>
<comment type="subunit">
    <text evidence="4">Part of the 30S ribosomal subunit.</text>
</comment>
<name>A0A832UP50_9ARCH</name>
<feature type="region of interest" description="Disordered" evidence="6">
    <location>
        <begin position="1"/>
        <end position="24"/>
    </location>
</feature>
<dbReference type="PANTHER" id="PTHR11885">
    <property type="entry name" value="RIBOSOMAL PROTEIN S15P/S13E"/>
    <property type="match status" value="1"/>
</dbReference>
<keyword evidence="9" id="KW-1185">Reference proteome</keyword>
<dbReference type="PROSITE" id="PS00362">
    <property type="entry name" value="RIBOSOMAL_S15"/>
    <property type="match status" value="1"/>
</dbReference>
<evidence type="ECO:0000256" key="2">
    <source>
        <dbReference type="ARBA" id="ARBA00022980"/>
    </source>
</evidence>
<dbReference type="SMART" id="SM01386">
    <property type="entry name" value="Ribosomal_S13_N"/>
    <property type="match status" value="1"/>
</dbReference>
<dbReference type="SUPFAM" id="SSF47060">
    <property type="entry name" value="S15/NS1 RNA-binding domain"/>
    <property type="match status" value="1"/>
</dbReference>
<evidence type="ECO:0000256" key="5">
    <source>
        <dbReference type="RuleBase" id="RU003919"/>
    </source>
</evidence>
<proteinExistence type="inferred from homology"/>
<feature type="compositionally biased region" description="Basic and acidic residues" evidence="6">
    <location>
        <begin position="12"/>
        <end position="23"/>
    </location>
</feature>
<sequence length="148" mass="16433">MARMYSRKKGKSGSERPLNRESPEWVTLSSAEVEKLIKKLSSEGISPAHIGLRLRDEYGVPDVKALTGKRLSTIIDAVEGALPSDLSDLLSKATHLKGHLLTARKDLSSKRGLDFTEAKIRKLAKYYVSSGKLPKTWKYTKSMSEVSE</sequence>
<dbReference type="GO" id="GO:0006412">
    <property type="term" value="P:translation"/>
    <property type="evidence" value="ECO:0007669"/>
    <property type="project" value="UniProtKB-UniRule"/>
</dbReference>
<dbReference type="HAMAP" id="MF_01343_A">
    <property type="entry name" value="Ribosomal_uS15_A"/>
    <property type="match status" value="1"/>
</dbReference>
<dbReference type="PANTHER" id="PTHR11885:SF6">
    <property type="entry name" value="SMALL RIBOSOMAL SUBUNIT PROTEIN US15"/>
    <property type="match status" value="1"/>
</dbReference>
<dbReference type="GO" id="GO:0022627">
    <property type="term" value="C:cytosolic small ribosomal subunit"/>
    <property type="evidence" value="ECO:0007669"/>
    <property type="project" value="TreeGrafter"/>
</dbReference>